<accession>A0ABQ5V897</accession>
<dbReference type="EMBL" id="BSNK01000002">
    <property type="protein sequence ID" value="GLQ23776.1"/>
    <property type="molecule type" value="Genomic_DNA"/>
</dbReference>
<proteinExistence type="predicted"/>
<gene>
    <name evidence="3" type="ORF">GCM10007853_16500</name>
</gene>
<feature type="domain" description="LysM" evidence="2">
    <location>
        <begin position="103"/>
        <end position="147"/>
    </location>
</feature>
<reference evidence="3" key="2">
    <citation type="submission" date="2023-01" db="EMBL/GenBank/DDBJ databases">
        <title>Draft genome sequence of Algimonas ampicilliniresistens strain NBRC 108219.</title>
        <authorList>
            <person name="Sun Q."/>
            <person name="Mori K."/>
        </authorList>
    </citation>
    <scope>NUCLEOTIDE SEQUENCE</scope>
    <source>
        <strain evidence="3">NBRC 108219</strain>
    </source>
</reference>
<name>A0ABQ5V897_9PROT</name>
<dbReference type="Pfam" id="PF01476">
    <property type="entry name" value="LysM"/>
    <property type="match status" value="1"/>
</dbReference>
<dbReference type="PROSITE" id="PS51257">
    <property type="entry name" value="PROKAR_LIPOPROTEIN"/>
    <property type="match status" value="1"/>
</dbReference>
<dbReference type="Proteomes" id="UP001161391">
    <property type="component" value="Unassembled WGS sequence"/>
</dbReference>
<feature type="signal peptide" evidence="1">
    <location>
        <begin position="1"/>
        <end position="22"/>
    </location>
</feature>
<feature type="chain" id="PRO_5046968753" description="LysM domain-containing protein" evidence="1">
    <location>
        <begin position="23"/>
        <end position="152"/>
    </location>
</feature>
<dbReference type="InterPro" id="IPR018392">
    <property type="entry name" value="LysM"/>
</dbReference>
<comment type="caution">
    <text evidence="3">The sequence shown here is derived from an EMBL/GenBank/DDBJ whole genome shotgun (WGS) entry which is preliminary data.</text>
</comment>
<evidence type="ECO:0000313" key="3">
    <source>
        <dbReference type="EMBL" id="GLQ23776.1"/>
    </source>
</evidence>
<dbReference type="InterPro" id="IPR036779">
    <property type="entry name" value="LysM_dom_sf"/>
</dbReference>
<dbReference type="CDD" id="cd00118">
    <property type="entry name" value="LysM"/>
    <property type="match status" value="1"/>
</dbReference>
<dbReference type="Gene3D" id="3.10.350.10">
    <property type="entry name" value="LysM domain"/>
    <property type="match status" value="1"/>
</dbReference>
<dbReference type="SUPFAM" id="SSF54106">
    <property type="entry name" value="LysM domain"/>
    <property type="match status" value="1"/>
</dbReference>
<protein>
    <recommendedName>
        <fullName evidence="2">LysM domain-containing protein</fullName>
    </recommendedName>
</protein>
<evidence type="ECO:0000259" key="2">
    <source>
        <dbReference type="PROSITE" id="PS51782"/>
    </source>
</evidence>
<sequence length="152" mass="16629">MSFSRHIIAAPGVFILAACAVADPLPYAQLESPPPTVIYVSSDFAAKKKPEEIAKMMADASHITPRIKPATMASVPAYKDKALPSLTKASVQMPQAKNPIYWNTHIVEAGDTAYSLSRRFCSRTEDIRAYNDLDSQYSLQVGQAIILPRTTC</sequence>
<evidence type="ECO:0000256" key="1">
    <source>
        <dbReference type="SAM" id="SignalP"/>
    </source>
</evidence>
<dbReference type="SMART" id="SM00257">
    <property type="entry name" value="LysM"/>
    <property type="match status" value="1"/>
</dbReference>
<keyword evidence="4" id="KW-1185">Reference proteome</keyword>
<organism evidence="3 4">
    <name type="scientific">Algimonas ampicilliniresistens</name>
    <dbReference type="NCBI Taxonomy" id="1298735"/>
    <lineage>
        <taxon>Bacteria</taxon>
        <taxon>Pseudomonadati</taxon>
        <taxon>Pseudomonadota</taxon>
        <taxon>Alphaproteobacteria</taxon>
        <taxon>Maricaulales</taxon>
        <taxon>Robiginitomaculaceae</taxon>
        <taxon>Algimonas</taxon>
    </lineage>
</organism>
<reference evidence="3" key="1">
    <citation type="journal article" date="2014" name="Int. J. Syst. Evol. Microbiol.">
        <title>Complete genome of a new Firmicutes species belonging to the dominant human colonic microbiota ('Ruminococcus bicirculans') reveals two chromosomes and a selective capacity to utilize plant glucans.</title>
        <authorList>
            <consortium name="NISC Comparative Sequencing Program"/>
            <person name="Wegmann U."/>
            <person name="Louis P."/>
            <person name="Goesmann A."/>
            <person name="Henrissat B."/>
            <person name="Duncan S.H."/>
            <person name="Flint H.J."/>
        </authorList>
    </citation>
    <scope>NUCLEOTIDE SEQUENCE</scope>
    <source>
        <strain evidence="3">NBRC 108219</strain>
    </source>
</reference>
<evidence type="ECO:0000313" key="4">
    <source>
        <dbReference type="Proteomes" id="UP001161391"/>
    </source>
</evidence>
<keyword evidence="1" id="KW-0732">Signal</keyword>
<dbReference type="PROSITE" id="PS51782">
    <property type="entry name" value="LYSM"/>
    <property type="match status" value="1"/>
</dbReference>
<dbReference type="RefSeq" id="WP_284389539.1">
    <property type="nucleotide sequence ID" value="NZ_BSNK01000002.1"/>
</dbReference>